<evidence type="ECO:0000313" key="4">
    <source>
        <dbReference type="Proteomes" id="UP000289482"/>
    </source>
</evidence>
<dbReference type="AlphaFoldDB" id="A0A4Q1QYU3"/>
<dbReference type="Pfam" id="PF11361">
    <property type="entry name" value="DUF3159"/>
    <property type="match status" value="1"/>
</dbReference>
<keyword evidence="2" id="KW-0812">Transmembrane</keyword>
<keyword evidence="2" id="KW-0472">Membrane</keyword>
<accession>A0A4Q1QYU3</accession>
<reference evidence="3 4" key="1">
    <citation type="submission" date="2019-01" db="EMBL/GenBank/DDBJ databases">
        <title>Draft genome sequences of the type strain Streptomyces sioyaensis DSM 40032 and its novel strain, TM32, a thermotolerant antibiotics-producing actinobacterium.</title>
        <authorList>
            <person name="Nakaew N."/>
            <person name="Lumyong S."/>
            <person name="Sloan W.T."/>
            <person name="Sungthong R."/>
        </authorList>
    </citation>
    <scope>NUCLEOTIDE SEQUENCE [LARGE SCALE GENOMIC DNA]</scope>
    <source>
        <strain evidence="3 4">DSM 40032</strain>
    </source>
</reference>
<dbReference type="InterPro" id="IPR016566">
    <property type="entry name" value="UCP010219"/>
</dbReference>
<organism evidence="3 4">
    <name type="scientific">Streptomyces sioyaensis</name>
    <dbReference type="NCBI Taxonomy" id="67364"/>
    <lineage>
        <taxon>Bacteria</taxon>
        <taxon>Bacillati</taxon>
        <taxon>Actinomycetota</taxon>
        <taxon>Actinomycetes</taxon>
        <taxon>Kitasatosporales</taxon>
        <taxon>Streptomycetaceae</taxon>
        <taxon>Streptomyces</taxon>
    </lineage>
</organism>
<name>A0A4Q1QYU3_9ACTN</name>
<proteinExistence type="predicted"/>
<dbReference type="EMBL" id="SDIF01000055">
    <property type="protein sequence ID" value="RXS65174.1"/>
    <property type="molecule type" value="Genomic_DNA"/>
</dbReference>
<gene>
    <name evidence="3" type="ORF">EST54_19480</name>
</gene>
<comment type="caution">
    <text evidence="3">The sequence shown here is derived from an EMBL/GenBank/DDBJ whole genome shotgun (WGS) entry which is preliminary data.</text>
</comment>
<feature type="transmembrane region" description="Helical" evidence="2">
    <location>
        <begin position="191"/>
        <end position="209"/>
    </location>
</feature>
<feature type="transmembrane region" description="Helical" evidence="2">
    <location>
        <begin position="72"/>
        <end position="102"/>
    </location>
</feature>
<sequence>MVRSLTGAGQQGWVFLSQVPQRPPFAETPGADVEQAAHAEADSEASGADSADVARAAFRSRLRSGMLDVAPVFGFTLGFALLHEVAVALAIALTLGAGVCLVRLMRGEPVRRTLAVLGIVCVGGALAALTGQATSFFLPSLVMHGVLAVATPVLLLLGWPPMGLAAGLITGEGTSWRRCPVRRRAFVTGNVAILAGNYLTLAVQLPLFLSGQAVALGTAELLNPIVLALGTLLGWRVYRRVVGTHRCAGSRPSAETPHPLERTAA</sequence>
<feature type="transmembrane region" description="Helical" evidence="2">
    <location>
        <begin position="114"/>
        <end position="138"/>
    </location>
</feature>
<dbReference type="Proteomes" id="UP000289482">
    <property type="component" value="Unassembled WGS sequence"/>
</dbReference>
<feature type="region of interest" description="Disordered" evidence="1">
    <location>
        <begin position="26"/>
        <end position="48"/>
    </location>
</feature>
<evidence type="ECO:0000256" key="1">
    <source>
        <dbReference type="SAM" id="MobiDB-lite"/>
    </source>
</evidence>
<keyword evidence="4" id="KW-1185">Reference proteome</keyword>
<keyword evidence="2" id="KW-1133">Transmembrane helix</keyword>
<evidence type="ECO:0000313" key="3">
    <source>
        <dbReference type="EMBL" id="RXS65174.1"/>
    </source>
</evidence>
<protein>
    <submittedName>
        <fullName evidence="3">DUF3159 domain-containing protein</fullName>
    </submittedName>
</protein>
<feature type="transmembrane region" description="Helical" evidence="2">
    <location>
        <begin position="221"/>
        <end position="238"/>
    </location>
</feature>
<evidence type="ECO:0000256" key="2">
    <source>
        <dbReference type="SAM" id="Phobius"/>
    </source>
</evidence>
<feature type="transmembrane region" description="Helical" evidence="2">
    <location>
        <begin position="144"/>
        <end position="170"/>
    </location>
</feature>